<feature type="signal peptide" evidence="1">
    <location>
        <begin position="1"/>
        <end position="21"/>
    </location>
</feature>
<dbReference type="Proteomes" id="UP001530315">
    <property type="component" value="Unassembled WGS sequence"/>
</dbReference>
<accession>A0ABD3QHM9</accession>
<dbReference type="EMBL" id="JALLAZ020000261">
    <property type="protein sequence ID" value="KAL3799321.1"/>
    <property type="molecule type" value="Genomic_DNA"/>
</dbReference>
<evidence type="ECO:0000313" key="3">
    <source>
        <dbReference type="Proteomes" id="UP001530315"/>
    </source>
</evidence>
<name>A0ABD3QHM9_9STRA</name>
<comment type="caution">
    <text evidence="2">The sequence shown here is derived from an EMBL/GenBank/DDBJ whole genome shotgun (WGS) entry which is preliminary data.</text>
</comment>
<evidence type="ECO:0000256" key="1">
    <source>
        <dbReference type="SAM" id="SignalP"/>
    </source>
</evidence>
<keyword evidence="3" id="KW-1185">Reference proteome</keyword>
<gene>
    <name evidence="2" type="ORF">ACHAW5_001258</name>
</gene>
<evidence type="ECO:0000313" key="2">
    <source>
        <dbReference type="EMBL" id="KAL3799321.1"/>
    </source>
</evidence>
<feature type="chain" id="PRO_5044744773" evidence="1">
    <location>
        <begin position="22"/>
        <end position="226"/>
    </location>
</feature>
<keyword evidence="1" id="KW-0732">Signal</keyword>
<proteinExistence type="predicted"/>
<sequence length="226" mass="24783">MRRSLLGIIDLCLAAAAGRRATVFVSNRSKRRSHRSSALHLQKCHHDRRTFLLRQIATPIVSASATTTTAILPPPRPAQAAAMLMDKSSPDVPPFSGDAAAAKERFRRAIGDVDDLLANYDEITRTGGDNVRLYLGTQGVKSNMYGILKVLNGLREEADDIVEFTEALNEFEAYLFQAEGAAYQSLFAEFSSAKIEPGSLLRTARGDVVNMRKFMGILASQLNLKL</sequence>
<protein>
    <submittedName>
        <fullName evidence="2">Uncharacterized protein</fullName>
    </submittedName>
</protein>
<organism evidence="2 3">
    <name type="scientific">Stephanodiscus triporus</name>
    <dbReference type="NCBI Taxonomy" id="2934178"/>
    <lineage>
        <taxon>Eukaryota</taxon>
        <taxon>Sar</taxon>
        <taxon>Stramenopiles</taxon>
        <taxon>Ochrophyta</taxon>
        <taxon>Bacillariophyta</taxon>
        <taxon>Coscinodiscophyceae</taxon>
        <taxon>Thalassiosirophycidae</taxon>
        <taxon>Stephanodiscales</taxon>
        <taxon>Stephanodiscaceae</taxon>
        <taxon>Stephanodiscus</taxon>
    </lineage>
</organism>
<dbReference type="AlphaFoldDB" id="A0ABD3QHM9"/>
<reference evidence="2 3" key="1">
    <citation type="submission" date="2024-10" db="EMBL/GenBank/DDBJ databases">
        <title>Updated reference genomes for cyclostephanoid diatoms.</title>
        <authorList>
            <person name="Roberts W.R."/>
            <person name="Alverson A.J."/>
        </authorList>
    </citation>
    <scope>NUCLEOTIDE SEQUENCE [LARGE SCALE GENOMIC DNA]</scope>
    <source>
        <strain evidence="2 3">AJA276-08</strain>
    </source>
</reference>